<sequence>MIGRFKALSDDSFIANHTIDMQRSVANLKEYLDIVPNFHLTKHDFLYSKPVQLHSFSNSGQEIHIHYTAQDPIQWHKDLSKSASQISPTFAIKAKSQAFFLSSLAKEGKPSSLMELDQKNFEKVWSEYTTDKPSKSL</sequence>
<keyword evidence="2" id="KW-1185">Reference proteome</keyword>
<proteinExistence type="predicted"/>
<organism evidence="1 2">
    <name type="scientific">Chaetoceros tenuissimus</name>
    <dbReference type="NCBI Taxonomy" id="426638"/>
    <lineage>
        <taxon>Eukaryota</taxon>
        <taxon>Sar</taxon>
        <taxon>Stramenopiles</taxon>
        <taxon>Ochrophyta</taxon>
        <taxon>Bacillariophyta</taxon>
        <taxon>Coscinodiscophyceae</taxon>
        <taxon>Chaetocerotophycidae</taxon>
        <taxon>Chaetocerotales</taxon>
        <taxon>Chaetocerotaceae</taxon>
        <taxon>Chaetoceros</taxon>
    </lineage>
</organism>
<protein>
    <submittedName>
        <fullName evidence="1">Uncharacterized protein</fullName>
    </submittedName>
</protein>
<comment type="caution">
    <text evidence="1">The sequence shown here is derived from an EMBL/GenBank/DDBJ whole genome shotgun (WGS) entry which is preliminary data.</text>
</comment>
<reference evidence="1 2" key="1">
    <citation type="journal article" date="2021" name="Sci. Rep.">
        <title>The genome of the diatom Chaetoceros tenuissimus carries an ancient integrated fragment of an extant virus.</title>
        <authorList>
            <person name="Hongo Y."/>
            <person name="Kimura K."/>
            <person name="Takaki Y."/>
            <person name="Yoshida Y."/>
            <person name="Baba S."/>
            <person name="Kobayashi G."/>
            <person name="Nagasaki K."/>
            <person name="Hano T."/>
            <person name="Tomaru Y."/>
        </authorList>
    </citation>
    <scope>NUCLEOTIDE SEQUENCE [LARGE SCALE GENOMIC DNA]</scope>
    <source>
        <strain evidence="1 2">NIES-3715</strain>
    </source>
</reference>
<name>A0AAD3CL31_9STRA</name>
<dbReference type="EMBL" id="BLLK01000022">
    <property type="protein sequence ID" value="GFH46866.1"/>
    <property type="molecule type" value="Genomic_DNA"/>
</dbReference>
<dbReference type="AlphaFoldDB" id="A0AAD3CL31"/>
<evidence type="ECO:0000313" key="1">
    <source>
        <dbReference type="EMBL" id="GFH46866.1"/>
    </source>
</evidence>
<gene>
    <name evidence="1" type="ORF">CTEN210_03340</name>
</gene>
<evidence type="ECO:0000313" key="2">
    <source>
        <dbReference type="Proteomes" id="UP001054902"/>
    </source>
</evidence>
<dbReference type="Proteomes" id="UP001054902">
    <property type="component" value="Unassembled WGS sequence"/>
</dbReference>
<accession>A0AAD3CL31</accession>